<reference evidence="7 8" key="1">
    <citation type="submission" date="2020-10" db="EMBL/GenBank/DDBJ databases">
        <title>Blautia liquoris sp.nov., isolated from the mud in a fermentation cellar used for the production of Chinese strong-flavoured liquor.</title>
        <authorList>
            <person name="Lu L."/>
        </authorList>
    </citation>
    <scope>NUCLEOTIDE SEQUENCE [LARGE SCALE GENOMIC DNA]</scope>
    <source>
        <strain evidence="7 8">LZLJ-3</strain>
    </source>
</reference>
<keyword evidence="3" id="KW-0472">Membrane</keyword>
<feature type="region of interest" description="Disordered" evidence="6">
    <location>
        <begin position="1"/>
        <end position="36"/>
    </location>
</feature>
<evidence type="ECO:0000313" key="8">
    <source>
        <dbReference type="Proteomes" id="UP000593601"/>
    </source>
</evidence>
<evidence type="ECO:0000256" key="5">
    <source>
        <dbReference type="ARBA" id="ARBA00023288"/>
    </source>
</evidence>
<dbReference type="Pfam" id="PF01547">
    <property type="entry name" value="SBP_bac_1"/>
    <property type="match status" value="1"/>
</dbReference>
<organism evidence="7 8">
    <name type="scientific">Blautia liquoris</name>
    <dbReference type="NCBI Taxonomy" id="2779518"/>
    <lineage>
        <taxon>Bacteria</taxon>
        <taxon>Bacillati</taxon>
        <taxon>Bacillota</taxon>
        <taxon>Clostridia</taxon>
        <taxon>Lachnospirales</taxon>
        <taxon>Lachnospiraceae</taxon>
        <taxon>Blautia</taxon>
    </lineage>
</organism>
<gene>
    <name evidence="7" type="ORF">INP51_12420</name>
</gene>
<dbReference type="PANTHER" id="PTHR43649">
    <property type="entry name" value="ARABINOSE-BINDING PROTEIN-RELATED"/>
    <property type="match status" value="1"/>
</dbReference>
<dbReference type="InterPro" id="IPR006059">
    <property type="entry name" value="SBP"/>
</dbReference>
<evidence type="ECO:0000313" key="7">
    <source>
        <dbReference type="EMBL" id="QOV21050.1"/>
    </source>
</evidence>
<keyword evidence="4" id="KW-0564">Palmitate</keyword>
<keyword evidence="8" id="KW-1185">Reference proteome</keyword>
<proteinExistence type="predicted"/>
<dbReference type="Proteomes" id="UP000593601">
    <property type="component" value="Chromosome"/>
</dbReference>
<accession>A0A7M2RNX0</accession>
<name>A0A7M2RNX0_9FIRM</name>
<keyword evidence="2" id="KW-0732">Signal</keyword>
<keyword evidence="5" id="KW-0449">Lipoprotein</keyword>
<dbReference type="KEGG" id="bliq:INP51_12420"/>
<dbReference type="SUPFAM" id="SSF53850">
    <property type="entry name" value="Periplasmic binding protein-like II"/>
    <property type="match status" value="1"/>
</dbReference>
<evidence type="ECO:0000256" key="3">
    <source>
        <dbReference type="ARBA" id="ARBA00023136"/>
    </source>
</evidence>
<dbReference type="InterPro" id="IPR050490">
    <property type="entry name" value="Bact_solute-bd_prot1"/>
</dbReference>
<sequence length="419" mass="46682">MSATLFACGSVDGKSSQNSEKSRSKESMSDKSGKTPVKMAVWGSGAAENHKKAAEAFNAAHDNIEFDVEMQTGDYNQFLGAKVASDDLPDLFWLNPYSQVQEFAKNDRIMDLSDQDFIPEIYDFAKEASSYEGKVYAYPLEIEMLGIFYNQDLFEKAGITEVPETFSELKDVCAKLNEKNITPFAATYQESWTLNHLFSCLQGTAVGDYKTWINDMNEGKGSFKNKNSDREFEFMDLMKENSGSNYMDADSTSGFNAFASGEAAMILTGEFSLLNAESIDPNLKAGLFAVPLTDDPQDAKLDVDVGICVVVNKNTKHPDEVKEVLKFLNDPENGWGSYTRNTMGSSVAPMDCDSKLSYPYLDDYNQYMRDNQIKPWVYLQLESGANDLIGPAIQGYFSGITDEKQTLADLDTKYSELLE</sequence>
<dbReference type="AlphaFoldDB" id="A0A7M2RNX0"/>
<protein>
    <submittedName>
        <fullName evidence="7">Extracellular solute-binding protein</fullName>
    </submittedName>
</protein>
<dbReference type="EMBL" id="CP063304">
    <property type="protein sequence ID" value="QOV21050.1"/>
    <property type="molecule type" value="Genomic_DNA"/>
</dbReference>
<evidence type="ECO:0000256" key="2">
    <source>
        <dbReference type="ARBA" id="ARBA00022729"/>
    </source>
</evidence>
<evidence type="ECO:0000256" key="6">
    <source>
        <dbReference type="SAM" id="MobiDB-lite"/>
    </source>
</evidence>
<feature type="compositionally biased region" description="Basic and acidic residues" evidence="6">
    <location>
        <begin position="20"/>
        <end position="33"/>
    </location>
</feature>
<evidence type="ECO:0000256" key="1">
    <source>
        <dbReference type="ARBA" id="ARBA00022475"/>
    </source>
</evidence>
<keyword evidence="1" id="KW-1003">Cell membrane</keyword>
<evidence type="ECO:0000256" key="4">
    <source>
        <dbReference type="ARBA" id="ARBA00023139"/>
    </source>
</evidence>
<dbReference type="PANTHER" id="PTHR43649:SF33">
    <property type="entry name" value="POLYGALACTURONAN_RHAMNOGALACTURONAN-BINDING PROTEIN YTCQ"/>
    <property type="match status" value="1"/>
</dbReference>
<dbReference type="Gene3D" id="3.40.190.10">
    <property type="entry name" value="Periplasmic binding protein-like II"/>
    <property type="match status" value="2"/>
</dbReference>